<feature type="chain" id="PRO_5001648932" evidence="1">
    <location>
        <begin position="25"/>
        <end position="190"/>
    </location>
</feature>
<proteinExistence type="evidence at transcript level"/>
<evidence type="ECO:0000256" key="1">
    <source>
        <dbReference type="SAM" id="SignalP"/>
    </source>
</evidence>
<reference evidence="2" key="1">
    <citation type="submission" date="2013-04" db="EMBL/GenBank/DDBJ databases">
        <title>RNA interference of salivay protein C002 in Schizaphis graminum by feeding siRNAs.</title>
        <authorList>
            <person name="Zhang Y."/>
            <person name="Fan J."/>
            <person name="Chen J."/>
        </authorList>
    </citation>
    <scope>NUCLEOTIDE SEQUENCE</scope>
    <source>
        <tissue evidence="2">Salivary glands</tissue>
    </source>
</reference>
<protein>
    <submittedName>
        <fullName evidence="2">C002</fullName>
    </submittedName>
</protein>
<dbReference type="EMBL" id="KC977563">
    <property type="protein sequence ID" value="AHN09735.1"/>
    <property type="molecule type" value="mRNA"/>
</dbReference>
<sequence length="190" mass="21593">MESYQLYVAVMAIVSLAAVQKASADVYADYSAEEEYDESKEMYGSEIKPHKCEEYKSKIWNQAFSNPAAMQLMEVVFQTGKELGTDKVCSDTIRVLSNFVNVMATNLNAHYSMGMLGKMLTFILREMDMTSDKFVETKGVFERIAKNVNIRDYIKNSTSRVIDLLKIPVIRSRLARVVKAFKSLINPSRN</sequence>
<dbReference type="AlphaFoldDB" id="A0A067ZB61"/>
<feature type="signal peptide" evidence="1">
    <location>
        <begin position="1"/>
        <end position="24"/>
    </location>
</feature>
<keyword evidence="1" id="KW-0732">Signal</keyword>
<evidence type="ECO:0000313" key="2">
    <source>
        <dbReference type="EMBL" id="AHN09735.1"/>
    </source>
</evidence>
<organism evidence="2">
    <name type="scientific">Schizaphis graminum</name>
    <name type="common">Green bug aphid</name>
    <dbReference type="NCBI Taxonomy" id="13262"/>
    <lineage>
        <taxon>Eukaryota</taxon>
        <taxon>Metazoa</taxon>
        <taxon>Ecdysozoa</taxon>
        <taxon>Arthropoda</taxon>
        <taxon>Hexapoda</taxon>
        <taxon>Insecta</taxon>
        <taxon>Pterygota</taxon>
        <taxon>Neoptera</taxon>
        <taxon>Paraneoptera</taxon>
        <taxon>Hemiptera</taxon>
        <taxon>Sternorrhyncha</taxon>
        <taxon>Aphidomorpha</taxon>
        <taxon>Aphidoidea</taxon>
        <taxon>Aphididae</taxon>
        <taxon>Aphidini</taxon>
        <taxon>Schizaphis</taxon>
    </lineage>
</organism>
<accession>A0A067ZB61</accession>
<name>A0A067ZB61_SCHGA</name>